<dbReference type="PANTHER" id="PTHR43118:SF1">
    <property type="entry name" value="RHAMNOGALACTURONAN LYASE (EUROFUNG)"/>
    <property type="match status" value="1"/>
</dbReference>
<comment type="caution">
    <text evidence="4">The sequence shown here is derived from an EMBL/GenBank/DDBJ whole genome shotgun (WGS) entry which is preliminary data.</text>
</comment>
<dbReference type="InterPro" id="IPR049366">
    <property type="entry name" value="RGL11_C"/>
</dbReference>
<keyword evidence="2" id="KW-1015">Disulfide bond</keyword>
<evidence type="ECO:0000256" key="1">
    <source>
        <dbReference type="ARBA" id="ARBA00022729"/>
    </source>
</evidence>
<dbReference type="InterPro" id="IPR041624">
    <property type="entry name" value="RGI_lyase"/>
</dbReference>
<gene>
    <name evidence="4" type="primary">yesW_2</name>
    <name evidence="4" type="ORF">Mal64_12510</name>
</gene>
<evidence type="ECO:0000313" key="5">
    <source>
        <dbReference type="Proteomes" id="UP000315440"/>
    </source>
</evidence>
<dbReference type="PANTHER" id="PTHR43118">
    <property type="entry name" value="RHAMNOGALACTURONAN LYASE (EUROFUNG)"/>
    <property type="match status" value="1"/>
</dbReference>
<dbReference type="AlphaFoldDB" id="A0A5C5ZTI3"/>
<keyword evidence="5" id="KW-1185">Reference proteome</keyword>
<reference evidence="4 5" key="1">
    <citation type="submission" date="2019-02" db="EMBL/GenBank/DDBJ databases">
        <title>Deep-cultivation of Planctomycetes and their phenomic and genomic characterization uncovers novel biology.</title>
        <authorList>
            <person name="Wiegand S."/>
            <person name="Jogler M."/>
            <person name="Boedeker C."/>
            <person name="Pinto D."/>
            <person name="Vollmers J."/>
            <person name="Rivas-Marin E."/>
            <person name="Kohn T."/>
            <person name="Peeters S.H."/>
            <person name="Heuer A."/>
            <person name="Rast P."/>
            <person name="Oberbeckmann S."/>
            <person name="Bunk B."/>
            <person name="Jeske O."/>
            <person name="Meyerdierks A."/>
            <person name="Storesund J.E."/>
            <person name="Kallscheuer N."/>
            <person name="Luecker S."/>
            <person name="Lage O.M."/>
            <person name="Pohl T."/>
            <person name="Merkel B.J."/>
            <person name="Hornburger P."/>
            <person name="Mueller R.-W."/>
            <person name="Bruemmer F."/>
            <person name="Labrenz M."/>
            <person name="Spormann A.M."/>
            <person name="Op Den Camp H."/>
            <person name="Overmann J."/>
            <person name="Amann R."/>
            <person name="Jetten M.S.M."/>
            <person name="Mascher T."/>
            <person name="Medema M.H."/>
            <person name="Devos D.P."/>
            <person name="Kaster A.-K."/>
            <person name="Ovreas L."/>
            <person name="Rohde M."/>
            <person name="Galperin M.Y."/>
            <person name="Jogler C."/>
        </authorList>
    </citation>
    <scope>NUCLEOTIDE SEQUENCE [LARGE SCALE GENOMIC DNA]</scope>
    <source>
        <strain evidence="4 5">Mal64</strain>
    </source>
</reference>
<evidence type="ECO:0000256" key="2">
    <source>
        <dbReference type="ARBA" id="ARBA00023157"/>
    </source>
</evidence>
<keyword evidence="4" id="KW-0456">Lyase</keyword>
<keyword evidence="1" id="KW-0732">Signal</keyword>
<dbReference type="EMBL" id="SJPQ01000001">
    <property type="protein sequence ID" value="TWT90854.1"/>
    <property type="molecule type" value="Genomic_DNA"/>
</dbReference>
<proteinExistence type="predicted"/>
<dbReference type="InterPro" id="IPR028994">
    <property type="entry name" value="Integrin_alpha_N"/>
</dbReference>
<dbReference type="SUPFAM" id="SSF69318">
    <property type="entry name" value="Integrin alpha N-terminal domain"/>
    <property type="match status" value="1"/>
</dbReference>
<dbReference type="Gene3D" id="2.60.40.10">
    <property type="entry name" value="Immunoglobulins"/>
    <property type="match status" value="1"/>
</dbReference>
<dbReference type="GO" id="GO:0102210">
    <property type="term" value="F:rhamnogalacturonan endolyase activity"/>
    <property type="evidence" value="ECO:0007669"/>
    <property type="project" value="UniProtKB-EC"/>
</dbReference>
<name>A0A5C5ZTI3_9BACT</name>
<dbReference type="Gene3D" id="2.60.120.200">
    <property type="match status" value="1"/>
</dbReference>
<evidence type="ECO:0000313" key="4">
    <source>
        <dbReference type="EMBL" id="TWT90854.1"/>
    </source>
</evidence>
<dbReference type="GO" id="GO:0000272">
    <property type="term" value="P:polysaccharide catabolic process"/>
    <property type="evidence" value="ECO:0007669"/>
    <property type="project" value="InterPro"/>
</dbReference>
<evidence type="ECO:0000259" key="3">
    <source>
        <dbReference type="SMART" id="SM00560"/>
    </source>
</evidence>
<dbReference type="InterPro" id="IPR013320">
    <property type="entry name" value="ConA-like_dom_sf"/>
</dbReference>
<dbReference type="Proteomes" id="UP000315440">
    <property type="component" value="Unassembled WGS sequence"/>
</dbReference>
<feature type="domain" description="LamG-like jellyroll fold" evidence="3">
    <location>
        <begin position="95"/>
        <end position="241"/>
    </location>
</feature>
<dbReference type="InterPro" id="IPR034641">
    <property type="entry name" value="RGL11"/>
</dbReference>
<dbReference type="Gene3D" id="1.10.1330.10">
    <property type="entry name" value="Dockerin domain"/>
    <property type="match status" value="1"/>
</dbReference>
<dbReference type="Pfam" id="PF21348">
    <property type="entry name" value="RGL11_C"/>
    <property type="match status" value="1"/>
</dbReference>
<dbReference type="CDD" id="cd10318">
    <property type="entry name" value="RGL11"/>
    <property type="match status" value="1"/>
</dbReference>
<dbReference type="RefSeq" id="WP_146398105.1">
    <property type="nucleotide sequence ID" value="NZ_SJPQ01000001.1"/>
</dbReference>
<dbReference type="InterPro" id="IPR018247">
    <property type="entry name" value="EF_Hand_1_Ca_BS"/>
</dbReference>
<dbReference type="EC" id="4.2.2.23" evidence="4"/>
<organism evidence="4 5">
    <name type="scientific">Pseudobythopirellula maris</name>
    <dbReference type="NCBI Taxonomy" id="2527991"/>
    <lineage>
        <taxon>Bacteria</taxon>
        <taxon>Pseudomonadati</taxon>
        <taxon>Planctomycetota</taxon>
        <taxon>Planctomycetia</taxon>
        <taxon>Pirellulales</taxon>
        <taxon>Lacipirellulaceae</taxon>
        <taxon>Pseudobythopirellula</taxon>
    </lineage>
</organism>
<dbReference type="SMART" id="SM00560">
    <property type="entry name" value="LamGL"/>
    <property type="match status" value="1"/>
</dbReference>
<dbReference type="Pfam" id="PF13385">
    <property type="entry name" value="Laminin_G_3"/>
    <property type="match status" value="1"/>
</dbReference>
<dbReference type="InterPro" id="IPR013783">
    <property type="entry name" value="Ig-like_fold"/>
</dbReference>
<dbReference type="InterPro" id="IPR036439">
    <property type="entry name" value="Dockerin_dom_sf"/>
</dbReference>
<dbReference type="SUPFAM" id="SSF49899">
    <property type="entry name" value="Concanavalin A-like lectins/glucanases"/>
    <property type="match status" value="1"/>
</dbReference>
<dbReference type="InterPro" id="IPR006558">
    <property type="entry name" value="LamG-like"/>
</dbReference>
<dbReference type="Pfam" id="PF18370">
    <property type="entry name" value="RGI_lyase"/>
    <property type="match status" value="1"/>
</dbReference>
<accession>A0A5C5ZTI3</accession>
<dbReference type="OrthoDB" id="222158at2"/>
<sequence length="1065" mass="113586">MPLRKHSRSARRSHAAGRRLHVETLEPRRVLSLTHWYTFNDGTGDDLVGSADMTLENGVGVINGQAVLYNNGADSGDASEVQYLSLPTNALPASGSFTVEVWFTTAINDSSTTWSRVFDFGSQNGSNGDSYFFFTANSGGSDSRLALSTGGGGSGERAATWGTETADGQQHVVAGVVDDATNTLRLYVDGVERGATSLAGADIGSITQSVAYFGRSLWNNDPGFFGLIDEVRLYDEAVGSSELAANAAEGPVAYEAAPFEQVVTPRQLERLDRGVVAVRPSGGAAYVGWRMLGDDPADVAFNLYRSENGAPAVKLNAAPLTQTTDFQDSTANLNADNTYFVRAVVDGVEQEDSASYTLGANATIEQHLTIPLQIPAGGTTPDGSYTYSANDASVGDLDGDGQYEVILKWDPSNAKDNAHAGYTGNVYIDAYTLEGELLWRIDLGHNIRAGAHYTQPIVYDLDGDGRSEIVLKTAPGTIDGLGNAVLMGADQVTDDYRNSSGYILTGPEYYTVFDGLTGEELDTIAFDPVRGDVAEWGDGYGNRVDRFTAGVGYFDGTSPSVVIGRGYYGPQSGRQARNEVAAYDYRDGQLTQRWIFKADTLGNRGSNGEYIGEGAHSLTIGDADNDGFDEVVYGAAVIDHDGTGLYATELGHGDALHLSDMDPSRPGLEVFMVHESSNAFQSQGRNAGGELRDAATGELIFQIPSAVDSDVGRGVAADIDPNHEGYEFWGTTNEGTRYIYNVSGLALYEYGNVSVNFAVWWDGDLSRELLDGTTISDWMNPGRSNYVAYDKSGINSTAGLSSNNGTKSTPALSADILGDWREEVIWRRSDSSALEIWTTTIAADSRLTTLMHDSMYRQSIAAQNSAYNQPPHPSFWIGEGMETPPQPLLFFGGELTGDYNGNGVVDGADFTVWRDSLGSETDLRADGDHNGIVEMADYDLWVERFGDVAAAPAEFTTTPSAAQAIDGASSDAASGDLAFALLVVEDDPPADSSLDAIEAATVVADDSLLLLASRSLDSEADAEHAALSDEAIGAGESAANAYAADDASDMIFGQWRRGLRALRTF</sequence>
<protein>
    <submittedName>
        <fullName evidence="4">Rhamnogalacturonan endolyase YesW</fullName>
        <ecNumber evidence="4">4.2.2.23</ecNumber>
    </submittedName>
</protein>
<dbReference type="PROSITE" id="PS00018">
    <property type="entry name" value="EF_HAND_1"/>
    <property type="match status" value="2"/>
</dbReference>